<evidence type="ECO:0000313" key="7">
    <source>
        <dbReference type="EMBL" id="MBX0296111.1"/>
    </source>
</evidence>
<evidence type="ECO:0000313" key="8">
    <source>
        <dbReference type="Proteomes" id="UP001430455"/>
    </source>
</evidence>
<keyword evidence="4 5" id="KW-0472">Membrane</keyword>
<dbReference type="Pfam" id="PF06271">
    <property type="entry name" value="RDD"/>
    <property type="match status" value="1"/>
</dbReference>
<comment type="subcellular location">
    <subcellularLocation>
        <location evidence="1">Membrane</location>
        <topology evidence="1">Multi-pass membrane protein</topology>
    </subcellularLocation>
</comment>
<dbReference type="AlphaFoldDB" id="A0AAW4PES9"/>
<feature type="transmembrane region" description="Helical" evidence="5">
    <location>
        <begin position="17"/>
        <end position="34"/>
    </location>
</feature>
<evidence type="ECO:0000256" key="4">
    <source>
        <dbReference type="ARBA" id="ARBA00023136"/>
    </source>
</evidence>
<accession>A0AAW4PES9</accession>
<reference evidence="7 8" key="1">
    <citation type="submission" date="2021-06" db="EMBL/GenBank/DDBJ databases">
        <title>Halomicroarcula sp. a new haloarchaeum isolated from saline soil.</title>
        <authorList>
            <person name="Duran-Viseras A."/>
            <person name="Sanchez-Porro C."/>
            <person name="Ventosa A."/>
        </authorList>
    </citation>
    <scope>NUCLEOTIDE SEQUENCE [LARGE SCALE GENOMIC DNA]</scope>
    <source>
        <strain evidence="7 8">F27</strain>
    </source>
</reference>
<dbReference type="RefSeq" id="WP_220580712.1">
    <property type="nucleotide sequence ID" value="NZ_RKLT01000004.1"/>
</dbReference>
<gene>
    <name evidence="7" type="ORF">EGH23_14620</name>
</gene>
<sequence length="159" mass="17379">MADTPRTLHIASWDDRFLAWLVDVILVGAILAGFGEVANVFSLLTGSLSVTTPFAGLNGLGLFVYWTALEGYHGQSAGKMVMNIAVTDERGDPIDYVTAAIESFGKAFLLPLDLIIGWLAYEEEGLRLFNELSSTIVVEIDEDADSLPEDVEYVYPSDR</sequence>
<evidence type="ECO:0000256" key="1">
    <source>
        <dbReference type="ARBA" id="ARBA00004141"/>
    </source>
</evidence>
<feature type="domain" description="RDD" evidence="6">
    <location>
        <begin position="11"/>
        <end position="116"/>
    </location>
</feature>
<organism evidence="7 8">
    <name type="scientific">Haloarcula nitratireducens</name>
    <dbReference type="NCBI Taxonomy" id="2487749"/>
    <lineage>
        <taxon>Archaea</taxon>
        <taxon>Methanobacteriati</taxon>
        <taxon>Methanobacteriota</taxon>
        <taxon>Stenosarchaea group</taxon>
        <taxon>Halobacteria</taxon>
        <taxon>Halobacteriales</taxon>
        <taxon>Haloarculaceae</taxon>
        <taxon>Haloarcula</taxon>
    </lineage>
</organism>
<feature type="transmembrane region" description="Helical" evidence="5">
    <location>
        <begin position="54"/>
        <end position="72"/>
    </location>
</feature>
<evidence type="ECO:0000256" key="3">
    <source>
        <dbReference type="ARBA" id="ARBA00022989"/>
    </source>
</evidence>
<evidence type="ECO:0000259" key="6">
    <source>
        <dbReference type="Pfam" id="PF06271"/>
    </source>
</evidence>
<evidence type="ECO:0000256" key="5">
    <source>
        <dbReference type="SAM" id="Phobius"/>
    </source>
</evidence>
<evidence type="ECO:0000256" key="2">
    <source>
        <dbReference type="ARBA" id="ARBA00022692"/>
    </source>
</evidence>
<proteinExistence type="predicted"/>
<dbReference type="Proteomes" id="UP001430455">
    <property type="component" value="Unassembled WGS sequence"/>
</dbReference>
<keyword evidence="8" id="KW-1185">Reference proteome</keyword>
<comment type="caution">
    <text evidence="7">The sequence shown here is derived from an EMBL/GenBank/DDBJ whole genome shotgun (WGS) entry which is preliminary data.</text>
</comment>
<dbReference type="InterPro" id="IPR010432">
    <property type="entry name" value="RDD"/>
</dbReference>
<keyword evidence="3 5" id="KW-1133">Transmembrane helix</keyword>
<keyword evidence="2 5" id="KW-0812">Transmembrane</keyword>
<protein>
    <submittedName>
        <fullName evidence="7">RDD family protein</fullName>
    </submittedName>
</protein>
<name>A0AAW4PES9_9EURY</name>
<dbReference type="GO" id="GO:0016020">
    <property type="term" value="C:membrane"/>
    <property type="evidence" value="ECO:0007669"/>
    <property type="project" value="UniProtKB-SubCell"/>
</dbReference>
<dbReference type="EMBL" id="RKLT01000004">
    <property type="protein sequence ID" value="MBX0296111.1"/>
    <property type="molecule type" value="Genomic_DNA"/>
</dbReference>